<dbReference type="PROSITE" id="PS50089">
    <property type="entry name" value="ZF_RING_2"/>
    <property type="match status" value="1"/>
</dbReference>
<dbReference type="PROSITE" id="PS00518">
    <property type="entry name" value="ZF_RING_1"/>
    <property type="match status" value="1"/>
</dbReference>
<dbReference type="Gene3D" id="3.30.40.10">
    <property type="entry name" value="Zinc/RING finger domain, C3HC4 (zinc finger)"/>
    <property type="match status" value="1"/>
</dbReference>
<dbReference type="RefSeq" id="XP_066919906.1">
    <property type="nucleotide sequence ID" value="XM_067063805.1"/>
</dbReference>
<dbReference type="InterPro" id="IPR050952">
    <property type="entry name" value="TRIM-NHL_E3_ligases"/>
</dbReference>
<dbReference type="EnsemblMetazoa" id="CLYHEMT001324.1">
    <property type="protein sequence ID" value="CLYHEMP001324.1"/>
    <property type="gene ID" value="CLYHEMG001324"/>
</dbReference>
<dbReference type="InterPro" id="IPR027370">
    <property type="entry name" value="Znf-RING_euk"/>
</dbReference>
<dbReference type="Pfam" id="PF01436">
    <property type="entry name" value="NHL"/>
    <property type="match status" value="1"/>
</dbReference>
<dbReference type="PANTHER" id="PTHR24104:SF25">
    <property type="entry name" value="PROTEIN LIN-41"/>
    <property type="match status" value="1"/>
</dbReference>
<dbReference type="Pfam" id="PF13445">
    <property type="entry name" value="zf-RING_UBOX"/>
    <property type="match status" value="1"/>
</dbReference>
<keyword evidence="4" id="KW-0677">Repeat</keyword>
<keyword evidence="7" id="KW-0472">Membrane</keyword>
<evidence type="ECO:0000259" key="11">
    <source>
        <dbReference type="PROSITE" id="PS50089"/>
    </source>
</evidence>
<dbReference type="InterPro" id="IPR009722">
    <property type="entry name" value="YjiK/CarP"/>
</dbReference>
<dbReference type="GeneID" id="136807210"/>
<dbReference type="CDD" id="cd16449">
    <property type="entry name" value="RING-HC"/>
    <property type="match status" value="1"/>
</dbReference>
<keyword evidence="13" id="KW-1185">Reference proteome</keyword>
<dbReference type="SUPFAM" id="SSF57850">
    <property type="entry name" value="RING/U-box"/>
    <property type="match status" value="1"/>
</dbReference>
<dbReference type="SMART" id="SM00184">
    <property type="entry name" value="RING"/>
    <property type="match status" value="1"/>
</dbReference>
<dbReference type="SUPFAM" id="SSF101898">
    <property type="entry name" value="NHL repeat"/>
    <property type="match status" value="1"/>
</dbReference>
<keyword evidence="5 8" id="KW-0863">Zinc-finger</keyword>
<evidence type="ECO:0000313" key="12">
    <source>
        <dbReference type="EnsemblMetazoa" id="CLYHEMP001324.1"/>
    </source>
</evidence>
<reference evidence="12" key="1">
    <citation type="submission" date="2021-01" db="UniProtKB">
        <authorList>
            <consortium name="EnsemblMetazoa"/>
        </authorList>
    </citation>
    <scope>IDENTIFICATION</scope>
</reference>
<dbReference type="GO" id="GO:0005886">
    <property type="term" value="C:plasma membrane"/>
    <property type="evidence" value="ECO:0007669"/>
    <property type="project" value="UniProtKB-SubCell"/>
</dbReference>
<dbReference type="InterPro" id="IPR001841">
    <property type="entry name" value="Znf_RING"/>
</dbReference>
<evidence type="ECO:0000256" key="5">
    <source>
        <dbReference type="ARBA" id="ARBA00022771"/>
    </source>
</evidence>
<dbReference type="PROSITE" id="PS51125">
    <property type="entry name" value="NHL"/>
    <property type="match status" value="2"/>
</dbReference>
<evidence type="ECO:0000256" key="10">
    <source>
        <dbReference type="SAM" id="MobiDB-lite"/>
    </source>
</evidence>
<proteinExistence type="predicted"/>
<dbReference type="InterPro" id="IPR001258">
    <property type="entry name" value="NHL_repeat"/>
</dbReference>
<evidence type="ECO:0000256" key="3">
    <source>
        <dbReference type="ARBA" id="ARBA00022723"/>
    </source>
</evidence>
<accession>A0A7M5UR83</accession>
<protein>
    <recommendedName>
        <fullName evidence="11">RING-type domain-containing protein</fullName>
    </recommendedName>
</protein>
<comment type="subcellular location">
    <subcellularLocation>
        <location evidence="1">Cell membrane</location>
    </subcellularLocation>
</comment>
<dbReference type="InterPro" id="IPR017907">
    <property type="entry name" value="Znf_RING_CS"/>
</dbReference>
<feature type="repeat" description="NHL" evidence="9">
    <location>
        <begin position="461"/>
        <end position="496"/>
    </location>
</feature>
<dbReference type="Pfam" id="PF06977">
    <property type="entry name" value="SdiA-regulated"/>
    <property type="match status" value="1"/>
</dbReference>
<dbReference type="Proteomes" id="UP000594262">
    <property type="component" value="Unplaced"/>
</dbReference>
<dbReference type="OrthoDB" id="654191at2759"/>
<organism evidence="12 13">
    <name type="scientific">Clytia hemisphaerica</name>
    <dbReference type="NCBI Taxonomy" id="252671"/>
    <lineage>
        <taxon>Eukaryota</taxon>
        <taxon>Metazoa</taxon>
        <taxon>Cnidaria</taxon>
        <taxon>Hydrozoa</taxon>
        <taxon>Hydroidolina</taxon>
        <taxon>Leptothecata</taxon>
        <taxon>Obeliida</taxon>
        <taxon>Clytiidae</taxon>
        <taxon>Clytia</taxon>
    </lineage>
</organism>
<feature type="compositionally biased region" description="Low complexity" evidence="10">
    <location>
        <begin position="20"/>
        <end position="30"/>
    </location>
</feature>
<evidence type="ECO:0000256" key="2">
    <source>
        <dbReference type="ARBA" id="ARBA00022475"/>
    </source>
</evidence>
<dbReference type="GO" id="GO:0008270">
    <property type="term" value="F:zinc ion binding"/>
    <property type="evidence" value="ECO:0007669"/>
    <property type="project" value="UniProtKB-KW"/>
</dbReference>
<dbReference type="PANTHER" id="PTHR24104">
    <property type="entry name" value="E3 UBIQUITIN-PROTEIN LIGASE NHLRC1-RELATED"/>
    <property type="match status" value="1"/>
</dbReference>
<evidence type="ECO:0000256" key="7">
    <source>
        <dbReference type="ARBA" id="ARBA00023136"/>
    </source>
</evidence>
<sequence>MASARPPSTDGYDRPPRPPSSLSMMSTASSFTSQALDRLSEMNKCPKCNEQIRDPRMLPCHHTFCADCIREMIGSATRNEFLCPLDRTTIAVPPLGMDAFPPDNRMKELENIRIDLEQSLVLEDPETADLDINLESLNKGVKDIEHSSAMAQHEVNTMFEAIQKSLKKKQDSFIQDIRRKSRRQISLLEFEKFRLIETKKFQNEQLMGDSSFYEEEIIEPFNRGQSINTSTPPSPVSFRSRNHHYNSSTSSEPRLALLACHIGQQHIEFNETEGGLTRLEEQVEKLGKVTCDFDLKVKLDRNLLTLDEFPFGMKVGGNDSFEWQPSQPKGLCRRSPTSILMVSSGKSEVIEMDNSFNVVCRISGRNVFSNNISDVASSNGYIYVADAGACQVVMLSKDGTLVKRFGKAGTGAQEFKRPNGLCVDSKGRVIVSDSLNHRVKILSPDLKTVILTITNDRKKYKEAGRFSFPYGVACDKEDNIYIVDTNNKRLVQISKDGKFLKEIYPADMADPRCVAVTSDHRILVTDRENAQLLIIDLHTNTTTRVSGITDSHGREITFKQPYGVVVDGTDKVYVSDIERNALFVL</sequence>
<feature type="region of interest" description="Disordered" evidence="10">
    <location>
        <begin position="224"/>
        <end position="245"/>
    </location>
</feature>
<evidence type="ECO:0000256" key="9">
    <source>
        <dbReference type="PROSITE-ProRule" id="PRU00504"/>
    </source>
</evidence>
<dbReference type="AlphaFoldDB" id="A0A7M5UR83"/>
<dbReference type="InterPro" id="IPR011042">
    <property type="entry name" value="6-blade_b-propeller_TolB-like"/>
</dbReference>
<feature type="repeat" description="NHL" evidence="9">
    <location>
        <begin position="402"/>
        <end position="445"/>
    </location>
</feature>
<feature type="region of interest" description="Disordered" evidence="10">
    <location>
        <begin position="1"/>
        <end position="30"/>
    </location>
</feature>
<evidence type="ECO:0000256" key="8">
    <source>
        <dbReference type="PROSITE-ProRule" id="PRU00175"/>
    </source>
</evidence>
<keyword evidence="2" id="KW-1003">Cell membrane</keyword>
<name>A0A7M5UR83_9CNID</name>
<feature type="domain" description="RING-type" evidence="11">
    <location>
        <begin position="45"/>
        <end position="87"/>
    </location>
</feature>
<dbReference type="InterPro" id="IPR013083">
    <property type="entry name" value="Znf_RING/FYVE/PHD"/>
</dbReference>
<keyword evidence="6" id="KW-0862">Zinc</keyword>
<dbReference type="Gene3D" id="2.120.10.30">
    <property type="entry name" value="TolB, C-terminal domain"/>
    <property type="match status" value="2"/>
</dbReference>
<keyword evidence="3" id="KW-0479">Metal-binding</keyword>
<evidence type="ECO:0000256" key="6">
    <source>
        <dbReference type="ARBA" id="ARBA00022833"/>
    </source>
</evidence>
<evidence type="ECO:0000256" key="4">
    <source>
        <dbReference type="ARBA" id="ARBA00022737"/>
    </source>
</evidence>
<dbReference type="CDD" id="cd05819">
    <property type="entry name" value="NHL"/>
    <property type="match status" value="1"/>
</dbReference>
<evidence type="ECO:0000313" key="13">
    <source>
        <dbReference type="Proteomes" id="UP000594262"/>
    </source>
</evidence>
<evidence type="ECO:0000256" key="1">
    <source>
        <dbReference type="ARBA" id="ARBA00004236"/>
    </source>
</evidence>